<dbReference type="EMBL" id="KV878213">
    <property type="protein sequence ID" value="OJJ34122.1"/>
    <property type="molecule type" value="Genomic_DNA"/>
</dbReference>
<dbReference type="SUPFAM" id="SSF56176">
    <property type="entry name" value="FAD-binding/transporter-associated domain-like"/>
    <property type="match status" value="1"/>
</dbReference>
<evidence type="ECO:0000256" key="3">
    <source>
        <dbReference type="ARBA" id="ARBA00022630"/>
    </source>
</evidence>
<evidence type="ECO:0000256" key="5">
    <source>
        <dbReference type="ARBA" id="ARBA00023002"/>
    </source>
</evidence>
<dbReference type="STRING" id="1073089.A0A1L9RGR8"/>
<sequence length="638" mass="69543">MTFLLNSLLSTLSLSAEASSIAGHHVSPSTSSAGVPWFPSESFQLTDSVIANLSASFNHNQSHLFDFAHDHHPPSNRSTGACKVFPGDAHWPSPSTWSLFDRLVGGSLIKTAPLAAPCYSSWPEYDAAECKAIASNWTISYLHDADPASVMWPLFEGRSCLPTTNSSGSCTVGGYSSYAVNVSTVAQVQLAVNFARNAGIRLVVKNTGHDFNGKSTGAGALGIWTHNLKDIKYVEKYQTSSYHGPAVKMGAGVQAFEIYEKAKEMGFTAIGGEGKTVGVAGGYVLGGGHSPMSSMYGLAADQVLALEVVLANGRFVTITEESDPDLFWAFRGGGGGTYGVVTSIISRVYPKVGVTVSTFNFASGKNVSVDTFWAGVRAYLDRFAVNADAGTYAYFWVMSTGPSSFHFLMNPFFAVNHTVDQFNTLMQPWFNELDRLGISYSPNSTYYDNFYDGWDAGFPLETVASSTMMTGSRLFPRANWEDPSLFNKTFEALQSTITAGHPLLAFNMKADLLDNIPENSVNPAFRNTLMHAITSTSWSANASNTEIRKELDHFTNDILGQWRATCPEAGAYMSESDILEPHFQQAFYGTNYPRLYEFKQKFDPSGLFYAPTAVGSEDWVVKSLDNLPDQNGRLCRRV</sequence>
<protein>
    <recommendedName>
        <fullName evidence="7">FAD-binding PCMH-type domain-containing protein</fullName>
    </recommendedName>
</protein>
<dbReference type="Proteomes" id="UP000184383">
    <property type="component" value="Unassembled WGS sequence"/>
</dbReference>
<keyword evidence="3" id="KW-0285">Flavoprotein</keyword>
<evidence type="ECO:0000313" key="8">
    <source>
        <dbReference type="EMBL" id="OJJ34122.1"/>
    </source>
</evidence>
<dbReference type="Pfam" id="PF01565">
    <property type="entry name" value="FAD_binding_4"/>
    <property type="match status" value="1"/>
</dbReference>
<dbReference type="InterPro" id="IPR050416">
    <property type="entry name" value="FAD-linked_Oxidoreductase"/>
</dbReference>
<dbReference type="VEuPathDB" id="FungiDB:ASPWEDRAFT_113747"/>
<feature type="signal peptide" evidence="6">
    <location>
        <begin position="1"/>
        <end position="18"/>
    </location>
</feature>
<name>A0A1L9RGR8_ASPWE</name>
<feature type="chain" id="PRO_5012589443" description="FAD-binding PCMH-type domain-containing protein" evidence="6">
    <location>
        <begin position="19"/>
        <end position="638"/>
    </location>
</feature>
<keyword evidence="6" id="KW-0732">Signal</keyword>
<dbReference type="GeneID" id="63744278"/>
<evidence type="ECO:0000259" key="7">
    <source>
        <dbReference type="PROSITE" id="PS51387"/>
    </source>
</evidence>
<gene>
    <name evidence="8" type="ORF">ASPWEDRAFT_113747</name>
</gene>
<organism evidence="8 9">
    <name type="scientific">Aspergillus wentii DTO 134E9</name>
    <dbReference type="NCBI Taxonomy" id="1073089"/>
    <lineage>
        <taxon>Eukaryota</taxon>
        <taxon>Fungi</taxon>
        <taxon>Dikarya</taxon>
        <taxon>Ascomycota</taxon>
        <taxon>Pezizomycotina</taxon>
        <taxon>Eurotiomycetes</taxon>
        <taxon>Eurotiomycetidae</taxon>
        <taxon>Eurotiales</taxon>
        <taxon>Aspergillaceae</taxon>
        <taxon>Aspergillus</taxon>
        <taxon>Aspergillus subgen. Cremei</taxon>
    </lineage>
</organism>
<evidence type="ECO:0000256" key="4">
    <source>
        <dbReference type="ARBA" id="ARBA00022827"/>
    </source>
</evidence>
<dbReference type="PANTHER" id="PTHR42973">
    <property type="entry name" value="BINDING OXIDOREDUCTASE, PUTATIVE (AFU_ORTHOLOGUE AFUA_1G17690)-RELATED"/>
    <property type="match status" value="1"/>
</dbReference>
<dbReference type="InterPro" id="IPR012951">
    <property type="entry name" value="BBE"/>
</dbReference>
<dbReference type="PROSITE" id="PS51387">
    <property type="entry name" value="FAD_PCMH"/>
    <property type="match status" value="1"/>
</dbReference>
<keyword evidence="5" id="KW-0560">Oxidoreductase</keyword>
<dbReference type="AlphaFoldDB" id="A0A1L9RGR8"/>
<evidence type="ECO:0000313" key="9">
    <source>
        <dbReference type="Proteomes" id="UP000184383"/>
    </source>
</evidence>
<accession>A0A1L9RGR8</accession>
<comment type="cofactor">
    <cofactor evidence="1">
        <name>FAD</name>
        <dbReference type="ChEBI" id="CHEBI:57692"/>
    </cofactor>
</comment>
<keyword evidence="4" id="KW-0274">FAD</keyword>
<evidence type="ECO:0000256" key="2">
    <source>
        <dbReference type="ARBA" id="ARBA00005466"/>
    </source>
</evidence>
<keyword evidence="9" id="KW-1185">Reference proteome</keyword>
<comment type="similarity">
    <text evidence="2">Belongs to the oxygen-dependent FAD-linked oxidoreductase family.</text>
</comment>
<dbReference type="InterPro" id="IPR036318">
    <property type="entry name" value="FAD-bd_PCMH-like_sf"/>
</dbReference>
<dbReference type="Gene3D" id="3.30.465.10">
    <property type="match status" value="2"/>
</dbReference>
<dbReference type="InterPro" id="IPR016166">
    <property type="entry name" value="FAD-bd_PCMH"/>
</dbReference>
<dbReference type="InterPro" id="IPR016169">
    <property type="entry name" value="FAD-bd_PCMH_sub2"/>
</dbReference>
<proteinExistence type="inferred from homology"/>
<dbReference type="PANTHER" id="PTHR42973:SF39">
    <property type="entry name" value="FAD-BINDING PCMH-TYPE DOMAIN-CONTAINING PROTEIN"/>
    <property type="match status" value="1"/>
</dbReference>
<feature type="domain" description="FAD-binding PCMH-type" evidence="7">
    <location>
        <begin position="172"/>
        <end position="351"/>
    </location>
</feature>
<dbReference type="InterPro" id="IPR006094">
    <property type="entry name" value="Oxid_FAD_bind_N"/>
</dbReference>
<dbReference type="Pfam" id="PF08031">
    <property type="entry name" value="BBE"/>
    <property type="match status" value="1"/>
</dbReference>
<dbReference type="OrthoDB" id="9983560at2759"/>
<evidence type="ECO:0000256" key="6">
    <source>
        <dbReference type="SAM" id="SignalP"/>
    </source>
</evidence>
<evidence type="ECO:0000256" key="1">
    <source>
        <dbReference type="ARBA" id="ARBA00001974"/>
    </source>
</evidence>
<dbReference type="GO" id="GO:0071949">
    <property type="term" value="F:FAD binding"/>
    <property type="evidence" value="ECO:0007669"/>
    <property type="project" value="InterPro"/>
</dbReference>
<reference evidence="9" key="1">
    <citation type="journal article" date="2017" name="Genome Biol.">
        <title>Comparative genomics reveals high biological diversity and specific adaptations in the industrially and medically important fungal genus Aspergillus.</title>
        <authorList>
            <person name="de Vries R.P."/>
            <person name="Riley R."/>
            <person name="Wiebenga A."/>
            <person name="Aguilar-Osorio G."/>
            <person name="Amillis S."/>
            <person name="Uchima C.A."/>
            <person name="Anderluh G."/>
            <person name="Asadollahi M."/>
            <person name="Askin M."/>
            <person name="Barry K."/>
            <person name="Battaglia E."/>
            <person name="Bayram O."/>
            <person name="Benocci T."/>
            <person name="Braus-Stromeyer S.A."/>
            <person name="Caldana C."/>
            <person name="Canovas D."/>
            <person name="Cerqueira G.C."/>
            <person name="Chen F."/>
            <person name="Chen W."/>
            <person name="Choi C."/>
            <person name="Clum A."/>
            <person name="Dos Santos R.A."/>
            <person name="Damasio A.R."/>
            <person name="Diallinas G."/>
            <person name="Emri T."/>
            <person name="Fekete E."/>
            <person name="Flipphi M."/>
            <person name="Freyberg S."/>
            <person name="Gallo A."/>
            <person name="Gournas C."/>
            <person name="Habgood R."/>
            <person name="Hainaut M."/>
            <person name="Harispe M.L."/>
            <person name="Henrissat B."/>
            <person name="Hilden K.S."/>
            <person name="Hope R."/>
            <person name="Hossain A."/>
            <person name="Karabika E."/>
            <person name="Karaffa L."/>
            <person name="Karanyi Z."/>
            <person name="Krasevec N."/>
            <person name="Kuo A."/>
            <person name="Kusch H."/>
            <person name="LaButti K."/>
            <person name="Lagendijk E.L."/>
            <person name="Lapidus A."/>
            <person name="Levasseur A."/>
            <person name="Lindquist E."/>
            <person name="Lipzen A."/>
            <person name="Logrieco A.F."/>
            <person name="MacCabe A."/>
            <person name="Maekelae M.R."/>
            <person name="Malavazi I."/>
            <person name="Melin P."/>
            <person name="Meyer V."/>
            <person name="Mielnichuk N."/>
            <person name="Miskei M."/>
            <person name="Molnar A.P."/>
            <person name="Mule G."/>
            <person name="Ngan C.Y."/>
            <person name="Orejas M."/>
            <person name="Orosz E."/>
            <person name="Ouedraogo J.P."/>
            <person name="Overkamp K.M."/>
            <person name="Park H.-S."/>
            <person name="Perrone G."/>
            <person name="Piumi F."/>
            <person name="Punt P.J."/>
            <person name="Ram A.F."/>
            <person name="Ramon A."/>
            <person name="Rauscher S."/>
            <person name="Record E."/>
            <person name="Riano-Pachon D.M."/>
            <person name="Robert V."/>
            <person name="Roehrig J."/>
            <person name="Ruller R."/>
            <person name="Salamov A."/>
            <person name="Salih N.S."/>
            <person name="Samson R.A."/>
            <person name="Sandor E."/>
            <person name="Sanguinetti M."/>
            <person name="Schuetze T."/>
            <person name="Sepcic K."/>
            <person name="Shelest E."/>
            <person name="Sherlock G."/>
            <person name="Sophianopoulou V."/>
            <person name="Squina F.M."/>
            <person name="Sun H."/>
            <person name="Susca A."/>
            <person name="Todd R.B."/>
            <person name="Tsang A."/>
            <person name="Unkles S.E."/>
            <person name="van de Wiele N."/>
            <person name="van Rossen-Uffink D."/>
            <person name="Oliveira J.V."/>
            <person name="Vesth T.C."/>
            <person name="Visser J."/>
            <person name="Yu J.-H."/>
            <person name="Zhou M."/>
            <person name="Andersen M.R."/>
            <person name="Archer D.B."/>
            <person name="Baker S.E."/>
            <person name="Benoit I."/>
            <person name="Brakhage A.A."/>
            <person name="Braus G.H."/>
            <person name="Fischer R."/>
            <person name="Frisvad J.C."/>
            <person name="Goldman G.H."/>
            <person name="Houbraken J."/>
            <person name="Oakley B."/>
            <person name="Pocsi I."/>
            <person name="Scazzocchio C."/>
            <person name="Seiboth B."/>
            <person name="vanKuyk P.A."/>
            <person name="Wortman J."/>
            <person name="Dyer P.S."/>
            <person name="Grigoriev I.V."/>
        </authorList>
    </citation>
    <scope>NUCLEOTIDE SEQUENCE [LARGE SCALE GENOMIC DNA]</scope>
    <source>
        <strain evidence="9">DTO 134E9</strain>
    </source>
</reference>
<dbReference type="RefSeq" id="XP_040687798.1">
    <property type="nucleotide sequence ID" value="XM_040828430.1"/>
</dbReference>
<dbReference type="GO" id="GO:0016491">
    <property type="term" value="F:oxidoreductase activity"/>
    <property type="evidence" value="ECO:0007669"/>
    <property type="project" value="UniProtKB-KW"/>
</dbReference>